<keyword evidence="2" id="KW-1185">Reference proteome</keyword>
<dbReference type="AlphaFoldDB" id="A0AAD7BEZ4"/>
<accession>A0AAD7BEZ4</accession>
<proteinExistence type="predicted"/>
<evidence type="ECO:0000313" key="1">
    <source>
        <dbReference type="EMBL" id="KAJ7618992.1"/>
    </source>
</evidence>
<dbReference type="EMBL" id="JARKIE010000739">
    <property type="protein sequence ID" value="KAJ7618992.1"/>
    <property type="molecule type" value="Genomic_DNA"/>
</dbReference>
<reference evidence="1" key="1">
    <citation type="submission" date="2023-03" db="EMBL/GenBank/DDBJ databases">
        <title>Massive genome expansion in bonnet fungi (Mycena s.s.) driven by repeated elements and novel gene families across ecological guilds.</title>
        <authorList>
            <consortium name="Lawrence Berkeley National Laboratory"/>
            <person name="Harder C.B."/>
            <person name="Miyauchi S."/>
            <person name="Viragh M."/>
            <person name="Kuo A."/>
            <person name="Thoen E."/>
            <person name="Andreopoulos B."/>
            <person name="Lu D."/>
            <person name="Skrede I."/>
            <person name="Drula E."/>
            <person name="Henrissat B."/>
            <person name="Morin E."/>
            <person name="Kohler A."/>
            <person name="Barry K."/>
            <person name="LaButti K."/>
            <person name="Morin E."/>
            <person name="Salamov A."/>
            <person name="Lipzen A."/>
            <person name="Mereny Z."/>
            <person name="Hegedus B."/>
            <person name="Baldrian P."/>
            <person name="Stursova M."/>
            <person name="Weitz H."/>
            <person name="Taylor A."/>
            <person name="Grigoriev I.V."/>
            <person name="Nagy L.G."/>
            <person name="Martin F."/>
            <person name="Kauserud H."/>
        </authorList>
    </citation>
    <scope>NUCLEOTIDE SEQUENCE</scope>
    <source>
        <strain evidence="1">CBHHK067</strain>
    </source>
</reference>
<gene>
    <name evidence="1" type="ORF">B0H17DRAFT_1152256</name>
</gene>
<comment type="caution">
    <text evidence="1">The sequence shown here is derived from an EMBL/GenBank/DDBJ whole genome shotgun (WGS) entry which is preliminary data.</text>
</comment>
<sequence>MAEKTSVAILLLEIYQCFLRNSEMTELVMSTPGIRAVLMQAWRLRLDDPTGEKTAWISDFCRFISQDLALAPDFPDTNFEEYVEAFRDALITHHLGPRLTDALVFHAAKGLYSGAQLQMDCLTLLADLLKTPVRFPLVRLDLKHGLLRAIMFCSKHLLRQGYPSTEAPTAVDRIRRGGRGKHADQRTFRLRAEYTVVGRAIISCAVAFKKNTASSDVGTALARIIAPEIGNVLTGTTAATVKCAPTPERYISALLDHNYSRYKSGIFREQIVATNANRYESGFIPYTSFTYSAGGSPAPTICTVPLSDVGLTEESHLRRRVAQSAGRMELHSIVLHVGDQILRHLLPMRSRDSRVHDGLRVIADGVANGDLTPGELKAELGRLQSLDVRTV</sequence>
<dbReference type="Proteomes" id="UP001221757">
    <property type="component" value="Unassembled WGS sequence"/>
</dbReference>
<name>A0AAD7BEZ4_MYCRO</name>
<protein>
    <submittedName>
        <fullName evidence="1">Uncharacterized protein</fullName>
    </submittedName>
</protein>
<organism evidence="1 2">
    <name type="scientific">Mycena rosella</name>
    <name type="common">Pink bonnet</name>
    <name type="synonym">Agaricus rosellus</name>
    <dbReference type="NCBI Taxonomy" id="1033263"/>
    <lineage>
        <taxon>Eukaryota</taxon>
        <taxon>Fungi</taxon>
        <taxon>Dikarya</taxon>
        <taxon>Basidiomycota</taxon>
        <taxon>Agaricomycotina</taxon>
        <taxon>Agaricomycetes</taxon>
        <taxon>Agaricomycetidae</taxon>
        <taxon>Agaricales</taxon>
        <taxon>Marasmiineae</taxon>
        <taxon>Mycenaceae</taxon>
        <taxon>Mycena</taxon>
    </lineage>
</organism>
<evidence type="ECO:0000313" key="2">
    <source>
        <dbReference type="Proteomes" id="UP001221757"/>
    </source>
</evidence>